<accession>A0A3E0DBY4</accession>
<sequence>MKHTLAHEINRLTALQKKNKDIRPDEIQAAVEERNALSVLIKKARVRLDAVQLASLEAQPKRCQFH</sequence>
<gene>
    <name evidence="2" type="ORF">C8N25_13052</name>
</gene>
<protein>
    <submittedName>
        <fullName evidence="2">RNA polymerase recycling family protein</fullName>
    </submittedName>
</protein>
<feature type="domain" description="RNA polymerase recycling bacterial C-terminal" evidence="1">
    <location>
        <begin position="1"/>
        <end position="53"/>
    </location>
</feature>
<dbReference type="GO" id="GO:0016817">
    <property type="term" value="F:hydrolase activity, acting on acid anhydrides"/>
    <property type="evidence" value="ECO:0007669"/>
    <property type="project" value="InterPro"/>
</dbReference>
<dbReference type="InterPro" id="IPR022737">
    <property type="entry name" value="RapA_C"/>
</dbReference>
<dbReference type="Pfam" id="PF12137">
    <property type="entry name" value="RapA_C"/>
    <property type="match status" value="1"/>
</dbReference>
<dbReference type="Proteomes" id="UP000256405">
    <property type="component" value="Unassembled WGS sequence"/>
</dbReference>
<dbReference type="AlphaFoldDB" id="A0A3E0DBY4"/>
<dbReference type="OrthoDB" id="9970966at2"/>
<reference evidence="2 3" key="1">
    <citation type="submission" date="2018-08" db="EMBL/GenBank/DDBJ databases">
        <title>Genomic Encyclopedia of Archaeal and Bacterial Type Strains, Phase II (KMG-II): from individual species to whole genera.</title>
        <authorList>
            <person name="Goeker M."/>
        </authorList>
    </citation>
    <scope>NUCLEOTIDE SEQUENCE [LARGE SCALE GENOMIC DNA]</scope>
    <source>
        <strain evidence="2 3">DSM 15986</strain>
    </source>
</reference>
<evidence type="ECO:0000313" key="3">
    <source>
        <dbReference type="Proteomes" id="UP000256405"/>
    </source>
</evidence>
<organism evidence="2 3">
    <name type="scientific">Algoriphagus antarcticus</name>
    <dbReference type="NCBI Taxonomy" id="238540"/>
    <lineage>
        <taxon>Bacteria</taxon>
        <taxon>Pseudomonadati</taxon>
        <taxon>Bacteroidota</taxon>
        <taxon>Cytophagia</taxon>
        <taxon>Cytophagales</taxon>
        <taxon>Cyclobacteriaceae</taxon>
        <taxon>Algoriphagus</taxon>
    </lineage>
</organism>
<evidence type="ECO:0000259" key="1">
    <source>
        <dbReference type="Pfam" id="PF12137"/>
    </source>
</evidence>
<proteinExistence type="predicted"/>
<comment type="caution">
    <text evidence="2">The sequence shown here is derived from an EMBL/GenBank/DDBJ whole genome shotgun (WGS) entry which is preliminary data.</text>
</comment>
<name>A0A3E0DBY4_9BACT</name>
<dbReference type="RefSeq" id="WP_086543215.1">
    <property type="nucleotide sequence ID" value="NZ_MSSW01000064.1"/>
</dbReference>
<keyword evidence="3" id="KW-1185">Reference proteome</keyword>
<dbReference type="EMBL" id="QUNF01000030">
    <property type="protein sequence ID" value="REG79615.1"/>
    <property type="molecule type" value="Genomic_DNA"/>
</dbReference>
<evidence type="ECO:0000313" key="2">
    <source>
        <dbReference type="EMBL" id="REG79615.1"/>
    </source>
</evidence>
<dbReference type="Gene3D" id="6.10.140.1500">
    <property type="match status" value="1"/>
</dbReference>